<protein>
    <submittedName>
        <fullName evidence="1">Uncharacterized protein</fullName>
    </submittedName>
</protein>
<reference evidence="1 2" key="1">
    <citation type="submission" date="2014-04" db="EMBL/GenBank/DDBJ databases">
        <authorList>
            <consortium name="DOE Joint Genome Institute"/>
            <person name="Kuo A."/>
            <person name="Kohler A."/>
            <person name="Jargeat P."/>
            <person name="Nagy L.G."/>
            <person name="Floudas D."/>
            <person name="Copeland A."/>
            <person name="Barry K.W."/>
            <person name="Cichocki N."/>
            <person name="Veneault-Fourrey C."/>
            <person name="LaButti K."/>
            <person name="Lindquist E.A."/>
            <person name="Lipzen A."/>
            <person name="Lundell T."/>
            <person name="Morin E."/>
            <person name="Murat C."/>
            <person name="Sun H."/>
            <person name="Tunlid A."/>
            <person name="Henrissat B."/>
            <person name="Grigoriev I.V."/>
            <person name="Hibbett D.S."/>
            <person name="Martin F."/>
            <person name="Nordberg H.P."/>
            <person name="Cantor M.N."/>
            <person name="Hua S.X."/>
        </authorList>
    </citation>
    <scope>NUCLEOTIDE SEQUENCE [LARGE SCALE GENOMIC DNA]</scope>
    <source>
        <strain evidence="1 2">Ve08.2h10</strain>
    </source>
</reference>
<dbReference type="HOGENOM" id="CLU_2886459_0_0_1"/>
<dbReference type="Proteomes" id="UP000054538">
    <property type="component" value="Unassembled WGS sequence"/>
</dbReference>
<name>A0A0D0E5G1_9AGAM</name>
<dbReference type="AlphaFoldDB" id="A0A0D0E5G1"/>
<organism evidence="1 2">
    <name type="scientific">Paxillus rubicundulus Ve08.2h10</name>
    <dbReference type="NCBI Taxonomy" id="930991"/>
    <lineage>
        <taxon>Eukaryota</taxon>
        <taxon>Fungi</taxon>
        <taxon>Dikarya</taxon>
        <taxon>Basidiomycota</taxon>
        <taxon>Agaricomycotina</taxon>
        <taxon>Agaricomycetes</taxon>
        <taxon>Agaricomycetidae</taxon>
        <taxon>Boletales</taxon>
        <taxon>Paxilineae</taxon>
        <taxon>Paxillaceae</taxon>
        <taxon>Paxillus</taxon>
    </lineage>
</organism>
<dbReference type="EMBL" id="KN824847">
    <property type="protein sequence ID" value="KIK99871.1"/>
    <property type="molecule type" value="Genomic_DNA"/>
</dbReference>
<accession>A0A0D0E5G1</accession>
<evidence type="ECO:0000313" key="1">
    <source>
        <dbReference type="EMBL" id="KIK99871.1"/>
    </source>
</evidence>
<keyword evidence="2" id="KW-1185">Reference proteome</keyword>
<reference evidence="2" key="2">
    <citation type="submission" date="2015-01" db="EMBL/GenBank/DDBJ databases">
        <title>Evolutionary Origins and Diversification of the Mycorrhizal Mutualists.</title>
        <authorList>
            <consortium name="DOE Joint Genome Institute"/>
            <consortium name="Mycorrhizal Genomics Consortium"/>
            <person name="Kohler A."/>
            <person name="Kuo A."/>
            <person name="Nagy L.G."/>
            <person name="Floudas D."/>
            <person name="Copeland A."/>
            <person name="Barry K.W."/>
            <person name="Cichocki N."/>
            <person name="Veneault-Fourrey C."/>
            <person name="LaButti K."/>
            <person name="Lindquist E.A."/>
            <person name="Lipzen A."/>
            <person name="Lundell T."/>
            <person name="Morin E."/>
            <person name="Murat C."/>
            <person name="Riley R."/>
            <person name="Ohm R."/>
            <person name="Sun H."/>
            <person name="Tunlid A."/>
            <person name="Henrissat B."/>
            <person name="Grigoriev I.V."/>
            <person name="Hibbett D.S."/>
            <person name="Martin F."/>
        </authorList>
    </citation>
    <scope>NUCLEOTIDE SEQUENCE [LARGE SCALE GENOMIC DNA]</scope>
    <source>
        <strain evidence="2">Ve08.2h10</strain>
    </source>
</reference>
<proteinExistence type="predicted"/>
<evidence type="ECO:0000313" key="2">
    <source>
        <dbReference type="Proteomes" id="UP000054538"/>
    </source>
</evidence>
<gene>
    <name evidence="1" type="ORF">PAXRUDRAFT_822230</name>
</gene>
<dbReference type="InParanoid" id="A0A0D0E5G1"/>
<sequence length="63" mass="7192">MNDGTAQDKLAENYAPACLAMRHQKDIARAPKPRCKEEAVDGIETEGPIRWSLEIRLDNRRNQ</sequence>